<evidence type="ECO:0000313" key="2">
    <source>
        <dbReference type="EMBL" id="MFI7266586.1"/>
    </source>
</evidence>
<evidence type="ECO:0000256" key="1">
    <source>
        <dbReference type="SAM" id="Phobius"/>
    </source>
</evidence>
<keyword evidence="1" id="KW-1133">Transmembrane helix</keyword>
<gene>
    <name evidence="2" type="ORF">ACIBP4_30285</name>
</gene>
<keyword evidence="1" id="KW-0472">Membrane</keyword>
<feature type="transmembrane region" description="Helical" evidence="1">
    <location>
        <begin position="12"/>
        <end position="33"/>
    </location>
</feature>
<dbReference type="Proteomes" id="UP001612812">
    <property type="component" value="Unassembled WGS sequence"/>
</dbReference>
<keyword evidence="1" id="KW-0812">Transmembrane</keyword>
<dbReference type="RefSeq" id="WP_396763353.1">
    <property type="nucleotide sequence ID" value="NZ_JBITLA010000029.1"/>
</dbReference>
<accession>A0ABW7ZUS5</accession>
<comment type="caution">
    <text evidence="2">The sequence shown here is derived from an EMBL/GenBank/DDBJ whole genome shotgun (WGS) entry which is preliminary data.</text>
</comment>
<evidence type="ECO:0008006" key="4">
    <source>
        <dbReference type="Google" id="ProtNLM"/>
    </source>
</evidence>
<proteinExistence type="predicted"/>
<reference evidence="2 3" key="1">
    <citation type="submission" date="2024-10" db="EMBL/GenBank/DDBJ databases">
        <title>The Natural Products Discovery Center: Release of the First 8490 Sequenced Strains for Exploring Actinobacteria Biosynthetic Diversity.</title>
        <authorList>
            <person name="Kalkreuter E."/>
            <person name="Kautsar S.A."/>
            <person name="Yang D."/>
            <person name="Bader C.D."/>
            <person name="Teijaro C.N."/>
            <person name="Fluegel L."/>
            <person name="Davis C.M."/>
            <person name="Simpson J.R."/>
            <person name="Lauterbach L."/>
            <person name="Steele A.D."/>
            <person name="Gui C."/>
            <person name="Meng S."/>
            <person name="Li G."/>
            <person name="Viehrig K."/>
            <person name="Ye F."/>
            <person name="Su P."/>
            <person name="Kiefer A.F."/>
            <person name="Nichols A."/>
            <person name="Cepeda A.J."/>
            <person name="Yan W."/>
            <person name="Fan B."/>
            <person name="Jiang Y."/>
            <person name="Adhikari A."/>
            <person name="Zheng C.-J."/>
            <person name="Schuster L."/>
            <person name="Cowan T.M."/>
            <person name="Smanski M.J."/>
            <person name="Chevrette M.G."/>
            <person name="De Carvalho L.P.S."/>
            <person name="Shen B."/>
        </authorList>
    </citation>
    <scope>NUCLEOTIDE SEQUENCE [LARGE SCALE GENOMIC DNA]</scope>
    <source>
        <strain evidence="2 3">NPDC049845</strain>
    </source>
</reference>
<sequence length="153" mass="15088">MFVRHLVGMATAWLVVVAEAVVGYLGLLAYALVTDADPGGPLAGPLLVLIAAVVGLALLPLLFLPAVAVGEVAGRSRGVVATSALAGAAAIVLAVGYALATAVATDVPAARVPVVAGLVALAVLPPTAAYALAARGVGRLRGRVGWGRRAVAR</sequence>
<feature type="transmembrane region" description="Helical" evidence="1">
    <location>
        <begin position="45"/>
        <end position="67"/>
    </location>
</feature>
<evidence type="ECO:0000313" key="3">
    <source>
        <dbReference type="Proteomes" id="UP001612812"/>
    </source>
</evidence>
<protein>
    <recommendedName>
        <fullName evidence="4">Major facilitator superfamily (MFS) profile domain-containing protein</fullName>
    </recommendedName>
</protein>
<feature type="transmembrane region" description="Helical" evidence="1">
    <location>
        <begin position="79"/>
        <end position="100"/>
    </location>
</feature>
<dbReference type="EMBL" id="JBITLE010000026">
    <property type="protein sequence ID" value="MFI7266586.1"/>
    <property type="molecule type" value="Genomic_DNA"/>
</dbReference>
<organism evidence="2 3">
    <name type="scientific">Micromonospora maritima</name>
    <dbReference type="NCBI Taxonomy" id="986711"/>
    <lineage>
        <taxon>Bacteria</taxon>
        <taxon>Bacillati</taxon>
        <taxon>Actinomycetota</taxon>
        <taxon>Actinomycetes</taxon>
        <taxon>Micromonosporales</taxon>
        <taxon>Micromonosporaceae</taxon>
        <taxon>Micromonospora</taxon>
    </lineage>
</organism>
<keyword evidence="3" id="KW-1185">Reference proteome</keyword>
<name>A0ABW7ZUS5_9ACTN</name>
<feature type="transmembrane region" description="Helical" evidence="1">
    <location>
        <begin position="112"/>
        <end position="133"/>
    </location>
</feature>